<dbReference type="Proteomes" id="UP001054837">
    <property type="component" value="Unassembled WGS sequence"/>
</dbReference>
<gene>
    <name evidence="2" type="ORF">CDAR_466231</name>
</gene>
<evidence type="ECO:0000313" key="2">
    <source>
        <dbReference type="EMBL" id="GIY84645.1"/>
    </source>
</evidence>
<accession>A0AAV4WSP3</accession>
<comment type="caution">
    <text evidence="2">The sequence shown here is derived from an EMBL/GenBank/DDBJ whole genome shotgun (WGS) entry which is preliminary data.</text>
</comment>
<proteinExistence type="predicted"/>
<reference evidence="2 3" key="1">
    <citation type="submission" date="2021-06" db="EMBL/GenBank/DDBJ databases">
        <title>Caerostris darwini draft genome.</title>
        <authorList>
            <person name="Kono N."/>
            <person name="Arakawa K."/>
        </authorList>
    </citation>
    <scope>NUCLEOTIDE SEQUENCE [LARGE SCALE GENOMIC DNA]</scope>
</reference>
<organism evidence="2 3">
    <name type="scientific">Caerostris darwini</name>
    <dbReference type="NCBI Taxonomy" id="1538125"/>
    <lineage>
        <taxon>Eukaryota</taxon>
        <taxon>Metazoa</taxon>
        <taxon>Ecdysozoa</taxon>
        <taxon>Arthropoda</taxon>
        <taxon>Chelicerata</taxon>
        <taxon>Arachnida</taxon>
        <taxon>Araneae</taxon>
        <taxon>Araneomorphae</taxon>
        <taxon>Entelegynae</taxon>
        <taxon>Araneoidea</taxon>
        <taxon>Araneidae</taxon>
        <taxon>Caerostris</taxon>
    </lineage>
</organism>
<sequence>MEEGSNVIKNGLRTKPQGAQKFPHRHQVVKLFQLHSQTSLSRDTNFSPDDFNSELPGWEIRATTDSFHGHFSKGTGMVEKFRFAGHSGSTCAADHSLLGSSGLE</sequence>
<keyword evidence="3" id="KW-1185">Reference proteome</keyword>
<feature type="region of interest" description="Disordered" evidence="1">
    <location>
        <begin position="1"/>
        <end position="23"/>
    </location>
</feature>
<evidence type="ECO:0000256" key="1">
    <source>
        <dbReference type="SAM" id="MobiDB-lite"/>
    </source>
</evidence>
<evidence type="ECO:0000313" key="3">
    <source>
        <dbReference type="Proteomes" id="UP001054837"/>
    </source>
</evidence>
<dbReference type="EMBL" id="BPLQ01014945">
    <property type="protein sequence ID" value="GIY84645.1"/>
    <property type="molecule type" value="Genomic_DNA"/>
</dbReference>
<name>A0AAV4WSP3_9ARAC</name>
<dbReference type="AlphaFoldDB" id="A0AAV4WSP3"/>
<protein>
    <submittedName>
        <fullName evidence="2">Uncharacterized protein</fullName>
    </submittedName>
</protein>